<dbReference type="AlphaFoldDB" id="A0A9P0H9U9"/>
<dbReference type="InterPro" id="IPR001810">
    <property type="entry name" value="F-box_dom"/>
</dbReference>
<keyword evidence="3" id="KW-1185">Reference proteome</keyword>
<reference evidence="2" key="1">
    <citation type="submission" date="2022-01" db="EMBL/GenBank/DDBJ databases">
        <authorList>
            <person name="King R."/>
        </authorList>
    </citation>
    <scope>NUCLEOTIDE SEQUENCE</scope>
</reference>
<organism evidence="2 3">
    <name type="scientific">Nezara viridula</name>
    <name type="common">Southern green stink bug</name>
    <name type="synonym">Cimex viridulus</name>
    <dbReference type="NCBI Taxonomy" id="85310"/>
    <lineage>
        <taxon>Eukaryota</taxon>
        <taxon>Metazoa</taxon>
        <taxon>Ecdysozoa</taxon>
        <taxon>Arthropoda</taxon>
        <taxon>Hexapoda</taxon>
        <taxon>Insecta</taxon>
        <taxon>Pterygota</taxon>
        <taxon>Neoptera</taxon>
        <taxon>Paraneoptera</taxon>
        <taxon>Hemiptera</taxon>
        <taxon>Heteroptera</taxon>
        <taxon>Panheteroptera</taxon>
        <taxon>Pentatomomorpha</taxon>
        <taxon>Pentatomoidea</taxon>
        <taxon>Pentatomidae</taxon>
        <taxon>Pentatominae</taxon>
        <taxon>Nezara</taxon>
    </lineage>
</organism>
<gene>
    <name evidence="2" type="ORF">NEZAVI_LOCUS7950</name>
</gene>
<dbReference type="OrthoDB" id="10447419at2759"/>
<dbReference type="Proteomes" id="UP001152798">
    <property type="component" value="Chromosome 4"/>
</dbReference>
<dbReference type="PROSITE" id="PS50181">
    <property type="entry name" value="FBOX"/>
    <property type="match status" value="1"/>
</dbReference>
<name>A0A9P0H9U9_NEZVI</name>
<evidence type="ECO:0000313" key="3">
    <source>
        <dbReference type="Proteomes" id="UP001152798"/>
    </source>
</evidence>
<proteinExistence type="predicted"/>
<feature type="domain" description="F-box" evidence="1">
    <location>
        <begin position="33"/>
        <end position="81"/>
    </location>
</feature>
<evidence type="ECO:0000259" key="1">
    <source>
        <dbReference type="PROSITE" id="PS50181"/>
    </source>
</evidence>
<evidence type="ECO:0000313" key="2">
    <source>
        <dbReference type="EMBL" id="CAH1398263.1"/>
    </source>
</evidence>
<protein>
    <recommendedName>
        <fullName evidence="1">F-box domain-containing protein</fullName>
    </recommendedName>
</protein>
<dbReference type="Pfam" id="PF00646">
    <property type="entry name" value="F-box"/>
    <property type="match status" value="1"/>
</dbReference>
<dbReference type="EMBL" id="OV725080">
    <property type="protein sequence ID" value="CAH1398263.1"/>
    <property type="molecule type" value="Genomic_DNA"/>
</dbReference>
<sequence length="431" mass="50204">MSVIQKDLSMSSLPLQENQSLSNNLCIHTQPDGMTLQNLPIAILEEILSYLSYGFCLSLRTLSTSFYETVSRKFSLGYRNLFVRIRKKLLSIESERELATCLRELSDGEEIMGLMMHHTVLKLLESEALILKAICHRYVEKGLWNFTSPCGARLLDYFHSLITFLAVDNLDTNLLDPNITSELMFLSGQLIDHFMCGIEPTLDLVVPFEVKLADILDSCNDASVNYQYSEWDIGYRLNINYYFKNLASLQFPWDVFQDVSTENKLKHILKTMKSSIRYRNYCYPLREAWYVEDIFDVRGINGLKNFLNEPRHYHLRGNQEQPCNKVHDWYDWQIGEDGWTKVYDEIHQQKPYSLNTHRMDIEIKIEGGPKPLKFQHDLVGEREDEIGICDIYLYVQHPSKCDFCNHVSCIKIQGKNGIYSIQANDHHQHDS</sequence>
<accession>A0A9P0H9U9</accession>